<feature type="transmembrane region" description="Helical" evidence="7">
    <location>
        <begin position="180"/>
        <end position="197"/>
    </location>
</feature>
<dbReference type="PANTHER" id="PTHR16119:SF17">
    <property type="entry name" value="TRANSMEMBRANE PROTEIN 144"/>
    <property type="match status" value="1"/>
</dbReference>
<feature type="transmembrane region" description="Helical" evidence="7">
    <location>
        <begin position="154"/>
        <end position="174"/>
    </location>
</feature>
<dbReference type="InterPro" id="IPR010651">
    <property type="entry name" value="Sugar_transport"/>
</dbReference>
<feature type="transmembrane region" description="Helical" evidence="7">
    <location>
        <begin position="218"/>
        <end position="235"/>
    </location>
</feature>
<feature type="transmembrane region" description="Helical" evidence="7">
    <location>
        <begin position="241"/>
        <end position="261"/>
    </location>
</feature>
<evidence type="ECO:0000256" key="1">
    <source>
        <dbReference type="ARBA" id="ARBA00004141"/>
    </source>
</evidence>
<dbReference type="GO" id="GO:0015144">
    <property type="term" value="F:carbohydrate transmembrane transporter activity"/>
    <property type="evidence" value="ECO:0007669"/>
    <property type="project" value="InterPro"/>
</dbReference>
<comment type="caution">
    <text evidence="8">The sequence shown here is derived from an EMBL/GenBank/DDBJ whole genome shotgun (WGS) entry which is preliminary data.</text>
</comment>
<evidence type="ECO:0000256" key="7">
    <source>
        <dbReference type="SAM" id="Phobius"/>
    </source>
</evidence>
<dbReference type="Proteomes" id="UP000617426">
    <property type="component" value="Unassembled WGS sequence"/>
</dbReference>
<dbReference type="Pfam" id="PF06800">
    <property type="entry name" value="Sugar_transport"/>
    <property type="match status" value="1"/>
</dbReference>
<dbReference type="CDD" id="cd23110">
    <property type="entry name" value="GRP"/>
    <property type="match status" value="1"/>
</dbReference>
<proteinExistence type="inferred from homology"/>
<evidence type="ECO:0000313" key="9">
    <source>
        <dbReference type="Proteomes" id="UP000617426"/>
    </source>
</evidence>
<keyword evidence="5 7" id="KW-1133">Transmembrane helix</keyword>
<feature type="transmembrane region" description="Helical" evidence="7">
    <location>
        <begin position="273"/>
        <end position="291"/>
    </location>
</feature>
<feature type="transmembrane region" description="Helical" evidence="7">
    <location>
        <begin position="32"/>
        <end position="54"/>
    </location>
</feature>
<dbReference type="PANTHER" id="PTHR16119">
    <property type="entry name" value="TRANSMEMBRANE PROTEIN 144"/>
    <property type="match status" value="1"/>
</dbReference>
<sequence length="297" mass="31504">MADFLLALSPSLILGTMSVLLIVLGGDDRQRILGLMTGGFLTSLIATPFLGASWTPQSFVIAYASGLLLGWGLVDQTVCLRVLGVSRTMPTSTGLQLVAMSLGGVILFGEWRHGASSLFGAGAILALALGVWLASRHEKSESTDGLDWPRGIRLLATSTIGLVAYLLLVQWFGIDGRTALLPQALGYMTVALILTSPRFTPWVGPADTRWSTRTLRQMITGMMWGGAVLILMISADRVGVATGFTLSQLGILISTPAGILVLGESRTRKEMRWTVMGVSLVICGAVLAGFAKSLDLP</sequence>
<dbReference type="RefSeq" id="WP_184453676.1">
    <property type="nucleotide sequence ID" value="NZ_JACHMK010000001.1"/>
</dbReference>
<evidence type="ECO:0000313" key="8">
    <source>
        <dbReference type="EMBL" id="MBB6335332.1"/>
    </source>
</evidence>
<keyword evidence="3" id="KW-0762">Sugar transport</keyword>
<dbReference type="EMBL" id="JACHMK010000001">
    <property type="protein sequence ID" value="MBB6335332.1"/>
    <property type="molecule type" value="Genomic_DNA"/>
</dbReference>
<feature type="transmembrane region" description="Helical" evidence="7">
    <location>
        <begin position="6"/>
        <end position="25"/>
    </location>
</feature>
<evidence type="ECO:0000256" key="3">
    <source>
        <dbReference type="ARBA" id="ARBA00022597"/>
    </source>
</evidence>
<name>A0A923IXR9_9ACTO</name>
<dbReference type="SUPFAM" id="SSF103481">
    <property type="entry name" value="Multidrug resistance efflux transporter EmrE"/>
    <property type="match status" value="1"/>
</dbReference>
<dbReference type="AlphaFoldDB" id="A0A923IXR9"/>
<keyword evidence="9" id="KW-1185">Reference proteome</keyword>
<evidence type="ECO:0000256" key="5">
    <source>
        <dbReference type="ARBA" id="ARBA00022989"/>
    </source>
</evidence>
<accession>A0A923IXR9</accession>
<gene>
    <name evidence="8" type="ORF">HD592_001897</name>
</gene>
<keyword evidence="4 7" id="KW-0812">Transmembrane</keyword>
<keyword evidence="6 7" id="KW-0472">Membrane</keyword>
<evidence type="ECO:0000256" key="6">
    <source>
        <dbReference type="ARBA" id="ARBA00023136"/>
    </source>
</evidence>
<dbReference type="InterPro" id="IPR037185">
    <property type="entry name" value="EmrE-like"/>
</dbReference>
<protein>
    <submittedName>
        <fullName evidence="8">Glucose uptake protein</fullName>
    </submittedName>
</protein>
<keyword evidence="3" id="KW-0813">Transport</keyword>
<comment type="subcellular location">
    <subcellularLocation>
        <location evidence="1">Membrane</location>
        <topology evidence="1">Multi-pass membrane protein</topology>
    </subcellularLocation>
</comment>
<feature type="transmembrane region" description="Helical" evidence="7">
    <location>
        <begin position="117"/>
        <end position="134"/>
    </location>
</feature>
<evidence type="ECO:0000256" key="2">
    <source>
        <dbReference type="ARBA" id="ARBA00006117"/>
    </source>
</evidence>
<comment type="similarity">
    <text evidence="2">Belongs to the GRP transporter (TC 2.A.7.5) family.</text>
</comment>
<dbReference type="GO" id="GO:0016020">
    <property type="term" value="C:membrane"/>
    <property type="evidence" value="ECO:0007669"/>
    <property type="project" value="UniProtKB-SubCell"/>
</dbReference>
<organism evidence="8 9">
    <name type="scientific">Schaalia hyovaginalis</name>
    <dbReference type="NCBI Taxonomy" id="29316"/>
    <lineage>
        <taxon>Bacteria</taxon>
        <taxon>Bacillati</taxon>
        <taxon>Actinomycetota</taxon>
        <taxon>Actinomycetes</taxon>
        <taxon>Actinomycetales</taxon>
        <taxon>Actinomycetaceae</taxon>
        <taxon>Schaalia</taxon>
    </lineage>
</organism>
<evidence type="ECO:0000256" key="4">
    <source>
        <dbReference type="ARBA" id="ARBA00022692"/>
    </source>
</evidence>
<reference evidence="8" key="1">
    <citation type="submission" date="2020-08" db="EMBL/GenBank/DDBJ databases">
        <title>Sequencing the genomes of 1000 actinobacteria strains.</title>
        <authorList>
            <person name="Klenk H.-P."/>
        </authorList>
    </citation>
    <scope>NUCLEOTIDE SEQUENCE</scope>
    <source>
        <strain evidence="8">DSM 10695</strain>
    </source>
</reference>